<gene>
    <name evidence="2" type="ORF">TIFTF001_023422</name>
</gene>
<proteinExistence type="predicted"/>
<dbReference type="AlphaFoldDB" id="A0AA88AEN2"/>
<reference evidence="2" key="1">
    <citation type="submission" date="2023-07" db="EMBL/GenBank/DDBJ databases">
        <title>draft genome sequence of fig (Ficus carica).</title>
        <authorList>
            <person name="Takahashi T."/>
            <person name="Nishimura K."/>
        </authorList>
    </citation>
    <scope>NUCLEOTIDE SEQUENCE</scope>
</reference>
<evidence type="ECO:0000256" key="1">
    <source>
        <dbReference type="SAM" id="MobiDB-lite"/>
    </source>
</evidence>
<comment type="caution">
    <text evidence="2">The sequence shown here is derived from an EMBL/GenBank/DDBJ whole genome shotgun (WGS) entry which is preliminary data.</text>
</comment>
<feature type="region of interest" description="Disordered" evidence="1">
    <location>
        <begin position="1"/>
        <end position="37"/>
    </location>
</feature>
<feature type="compositionally biased region" description="Basic and acidic residues" evidence="1">
    <location>
        <begin position="22"/>
        <end position="37"/>
    </location>
</feature>
<keyword evidence="3" id="KW-1185">Reference proteome</keyword>
<organism evidence="2 3">
    <name type="scientific">Ficus carica</name>
    <name type="common">Common fig</name>
    <dbReference type="NCBI Taxonomy" id="3494"/>
    <lineage>
        <taxon>Eukaryota</taxon>
        <taxon>Viridiplantae</taxon>
        <taxon>Streptophyta</taxon>
        <taxon>Embryophyta</taxon>
        <taxon>Tracheophyta</taxon>
        <taxon>Spermatophyta</taxon>
        <taxon>Magnoliopsida</taxon>
        <taxon>eudicotyledons</taxon>
        <taxon>Gunneridae</taxon>
        <taxon>Pentapetalae</taxon>
        <taxon>rosids</taxon>
        <taxon>fabids</taxon>
        <taxon>Rosales</taxon>
        <taxon>Moraceae</taxon>
        <taxon>Ficeae</taxon>
        <taxon>Ficus</taxon>
    </lineage>
</organism>
<protein>
    <submittedName>
        <fullName evidence="2">Uncharacterized protein</fullName>
    </submittedName>
</protein>
<dbReference type="EMBL" id="BTGU01000050">
    <property type="protein sequence ID" value="GMN54284.1"/>
    <property type="molecule type" value="Genomic_DNA"/>
</dbReference>
<sequence>MSRLSLGGRQKRRHEGGSGSGAKEKLRRREDGTGAGV</sequence>
<dbReference type="Proteomes" id="UP001187192">
    <property type="component" value="Unassembled WGS sequence"/>
</dbReference>
<evidence type="ECO:0000313" key="3">
    <source>
        <dbReference type="Proteomes" id="UP001187192"/>
    </source>
</evidence>
<accession>A0AA88AEN2</accession>
<evidence type="ECO:0000313" key="2">
    <source>
        <dbReference type="EMBL" id="GMN54284.1"/>
    </source>
</evidence>
<name>A0AA88AEN2_FICCA</name>